<feature type="compositionally biased region" description="Basic and acidic residues" evidence="1">
    <location>
        <begin position="229"/>
        <end position="254"/>
    </location>
</feature>
<protein>
    <recommendedName>
        <fullName evidence="2">HMA domain-containing protein</fullName>
    </recommendedName>
</protein>
<dbReference type="InterPro" id="IPR044594">
    <property type="entry name" value="HIPP01/3/5/6"/>
</dbReference>
<dbReference type="Pfam" id="PF00403">
    <property type="entry name" value="HMA"/>
    <property type="match status" value="2"/>
</dbReference>
<feature type="domain" description="HMA" evidence="2">
    <location>
        <begin position="43"/>
        <end position="107"/>
    </location>
</feature>
<dbReference type="PROSITE" id="PS50846">
    <property type="entry name" value="HMA_2"/>
    <property type="match status" value="2"/>
</dbReference>
<feature type="domain" description="HMA" evidence="2">
    <location>
        <begin position="157"/>
        <end position="224"/>
    </location>
</feature>
<dbReference type="InterPro" id="IPR006121">
    <property type="entry name" value="HMA_dom"/>
</dbReference>
<organism evidence="3">
    <name type="scientific">Aegilops tauschii</name>
    <name type="common">Tausch's goatgrass</name>
    <name type="synonym">Aegilops squarrosa</name>
    <dbReference type="NCBI Taxonomy" id="37682"/>
    <lineage>
        <taxon>Eukaryota</taxon>
        <taxon>Viridiplantae</taxon>
        <taxon>Streptophyta</taxon>
        <taxon>Embryophyta</taxon>
        <taxon>Tracheophyta</taxon>
        <taxon>Spermatophyta</taxon>
        <taxon>Magnoliopsida</taxon>
        <taxon>Liliopsida</taxon>
        <taxon>Poales</taxon>
        <taxon>Poaceae</taxon>
        <taxon>BOP clade</taxon>
        <taxon>Pooideae</taxon>
        <taxon>Triticodae</taxon>
        <taxon>Triticeae</taxon>
        <taxon>Triticinae</taxon>
        <taxon>Aegilops</taxon>
    </lineage>
</organism>
<feature type="region of interest" description="Disordered" evidence="1">
    <location>
        <begin position="216"/>
        <end position="291"/>
    </location>
</feature>
<dbReference type="GO" id="GO:0046872">
    <property type="term" value="F:metal ion binding"/>
    <property type="evidence" value="ECO:0007669"/>
    <property type="project" value="InterPro"/>
</dbReference>
<feature type="compositionally biased region" description="Basic and acidic residues" evidence="1">
    <location>
        <begin position="123"/>
        <end position="134"/>
    </location>
</feature>
<evidence type="ECO:0000313" key="3">
    <source>
        <dbReference type="EnsemblPlants" id="EMT02817"/>
    </source>
</evidence>
<dbReference type="Gene3D" id="3.30.70.100">
    <property type="match status" value="2"/>
</dbReference>
<proteinExistence type="predicted"/>
<reference evidence="3" key="1">
    <citation type="submission" date="2015-06" db="UniProtKB">
        <authorList>
            <consortium name="EnsemblPlants"/>
        </authorList>
    </citation>
    <scope>IDENTIFICATION</scope>
</reference>
<evidence type="ECO:0000256" key="1">
    <source>
        <dbReference type="SAM" id="MobiDB-lite"/>
    </source>
</evidence>
<feature type="region of interest" description="Disordered" evidence="1">
    <location>
        <begin position="1"/>
        <end position="45"/>
    </location>
</feature>
<dbReference type="AlphaFoldDB" id="R7W4B3"/>
<dbReference type="SUPFAM" id="SSF55008">
    <property type="entry name" value="HMA, heavy metal-associated domain"/>
    <property type="match status" value="2"/>
</dbReference>
<feature type="compositionally biased region" description="Basic and acidic residues" evidence="1">
    <location>
        <begin position="144"/>
        <end position="154"/>
    </location>
</feature>
<accession>R7W4B3</accession>
<dbReference type="PANTHER" id="PTHR46413:SF39">
    <property type="entry name" value="HMA DOMAIN-CONTAINING PROTEIN"/>
    <property type="match status" value="1"/>
</dbReference>
<feature type="region of interest" description="Disordered" evidence="1">
    <location>
        <begin position="104"/>
        <end position="154"/>
    </location>
</feature>
<dbReference type="CDD" id="cd00371">
    <property type="entry name" value="HMA"/>
    <property type="match status" value="2"/>
</dbReference>
<dbReference type="InterPro" id="IPR036163">
    <property type="entry name" value="HMA_dom_sf"/>
</dbReference>
<feature type="compositionally biased region" description="Basic and acidic residues" evidence="1">
    <location>
        <begin position="20"/>
        <end position="43"/>
    </location>
</feature>
<evidence type="ECO:0000259" key="2">
    <source>
        <dbReference type="PROSITE" id="PS50846"/>
    </source>
</evidence>
<dbReference type="EnsemblPlants" id="EMT02817">
    <property type="protein sequence ID" value="EMT02817"/>
    <property type="gene ID" value="F775_00048"/>
</dbReference>
<feature type="compositionally biased region" description="Basic and acidic residues" evidence="1">
    <location>
        <begin position="1"/>
        <end position="12"/>
    </location>
</feature>
<sequence>MAEGADAKEKEGGNGTGDEGNERANKKQQKKKEDGDGGKKKEAAPVVLGVDLHCDGCARKVVKAVKAAQGVEGVAADVAAGTVTVCGKAVDPWDLKERVEARTHKPVAFVSPPNPPNPKKKKDGGDTAEGKKGQAGDGKGAKTAGDDKKKNNKEGPETTVVVKIGLHCNGCIDRIRRTAHKIKGVKEVKVDTAKEHVTVQGTMDAKALPDVLRRKLRRDVDVVPPPTAKNKDGGDKKKQQKDSGDKKKQQKDSGEDAGEQQQQQQGQGGGGKKKNRNKNKQEDGGEEAGGAAVAAEQAFPMAMMYGGVGGGGGGVHMYKFLLVGDTIHFYRAFNNNGIVQTAAGACCQQPASVVLSKTMLLPIEKDDGVTHNGRKRFGTDAQRPPFDEEGVATDACHWHKPSQHKLWLRMTTRISGPHSTRCQGSSTPCSCGGPVSSTSGWAKLVVKRTAYIFPWNEVGRQLREANQLETLHCGSSEVANAILLQGCAIKIMSETTPFAPTFIEAATIFHIRHHLASGVAAPACLRRVSRGGKSRTSPVKGWRRRTAVSWSRALQQEEAVNGVEGAVVRE</sequence>
<name>R7W4B3_AEGTA</name>
<dbReference type="PANTHER" id="PTHR46413">
    <property type="entry name" value="HEAVY METAL-ASSOCIATED ISOPRENYLATED PLANT PROTEIN 6"/>
    <property type="match status" value="1"/>
</dbReference>